<gene>
    <name evidence="1" type="ORF">SNOG_11669</name>
</gene>
<dbReference type="RefSeq" id="XP_001801910.1">
    <property type="nucleotide sequence ID" value="XM_001801858.1"/>
</dbReference>
<dbReference type="InParanoid" id="Q0U995"/>
<proteinExistence type="predicted"/>
<accession>Q0U995</accession>
<sequence>MSSEFPMLSIVGKSIMSSLSMGGSTTPRVCISVESCMFIGQGIAIEAHGPGIWHIHVLEIEVDVKVVVLRDI</sequence>
<organism evidence="1 2">
    <name type="scientific">Phaeosphaeria nodorum (strain SN15 / ATCC MYA-4574 / FGSC 10173)</name>
    <name type="common">Glume blotch fungus</name>
    <name type="synonym">Parastagonospora nodorum</name>
    <dbReference type="NCBI Taxonomy" id="321614"/>
    <lineage>
        <taxon>Eukaryota</taxon>
        <taxon>Fungi</taxon>
        <taxon>Dikarya</taxon>
        <taxon>Ascomycota</taxon>
        <taxon>Pezizomycotina</taxon>
        <taxon>Dothideomycetes</taxon>
        <taxon>Pleosporomycetidae</taxon>
        <taxon>Pleosporales</taxon>
        <taxon>Pleosporineae</taxon>
        <taxon>Phaeosphaeriaceae</taxon>
        <taxon>Parastagonospora</taxon>
    </lineage>
</organism>
<dbReference type="GeneID" id="5978818"/>
<reference evidence="2" key="1">
    <citation type="journal article" date="2007" name="Plant Cell">
        <title>Dothideomycete-plant interactions illuminated by genome sequencing and EST analysis of the wheat pathogen Stagonospora nodorum.</title>
        <authorList>
            <person name="Hane J.K."/>
            <person name="Lowe R.G."/>
            <person name="Solomon P.S."/>
            <person name="Tan K.C."/>
            <person name="Schoch C.L."/>
            <person name="Spatafora J.W."/>
            <person name="Crous P.W."/>
            <person name="Kodira C."/>
            <person name="Birren B.W."/>
            <person name="Galagan J.E."/>
            <person name="Torriani S.F."/>
            <person name="McDonald B.A."/>
            <person name="Oliver R.P."/>
        </authorList>
    </citation>
    <scope>NUCLEOTIDE SEQUENCE [LARGE SCALE GENOMIC DNA]</scope>
    <source>
        <strain evidence="2">SN15 / ATCC MYA-4574 / FGSC 10173</strain>
    </source>
</reference>
<evidence type="ECO:0000313" key="2">
    <source>
        <dbReference type="Proteomes" id="UP000001055"/>
    </source>
</evidence>
<dbReference type="Proteomes" id="UP000001055">
    <property type="component" value="Unassembled WGS sequence"/>
</dbReference>
<dbReference type="EMBL" id="CH445344">
    <property type="protein sequence ID" value="EAT80713.1"/>
    <property type="molecule type" value="Genomic_DNA"/>
</dbReference>
<name>Q0U995_PHANO</name>
<protein>
    <submittedName>
        <fullName evidence="1">Uncharacterized protein</fullName>
    </submittedName>
</protein>
<dbReference type="HOGENOM" id="CLU_2723034_0_0_1"/>
<dbReference type="KEGG" id="pno:SNOG_11669"/>
<dbReference type="AlphaFoldDB" id="Q0U995"/>
<evidence type="ECO:0000313" key="1">
    <source>
        <dbReference type="EMBL" id="EAT80713.1"/>
    </source>
</evidence>